<dbReference type="OrthoDB" id="9796589at2"/>
<proteinExistence type="predicted"/>
<dbReference type="Gene3D" id="3.10.129.10">
    <property type="entry name" value="Hotdog Thioesterase"/>
    <property type="match status" value="1"/>
</dbReference>
<name>A0A1M6N937_9BACT</name>
<dbReference type="RefSeq" id="WP_073476363.1">
    <property type="nucleotide sequence ID" value="NZ_FQZU01000014.1"/>
</dbReference>
<dbReference type="STRING" id="1121393.SAMN02745216_02553"/>
<evidence type="ECO:0000313" key="1">
    <source>
        <dbReference type="EMBL" id="SHJ92144.1"/>
    </source>
</evidence>
<dbReference type="AlphaFoldDB" id="A0A1M6N937"/>
<protein>
    <submittedName>
        <fullName evidence="1">Acyl dehydratase</fullName>
    </submittedName>
</protein>
<dbReference type="CDD" id="cd03441">
    <property type="entry name" value="R_hydratase_like"/>
    <property type="match status" value="1"/>
</dbReference>
<dbReference type="InterPro" id="IPR029069">
    <property type="entry name" value="HotDog_dom_sf"/>
</dbReference>
<dbReference type="Proteomes" id="UP000183994">
    <property type="component" value="Unassembled WGS sequence"/>
</dbReference>
<evidence type="ECO:0000313" key="2">
    <source>
        <dbReference type="Proteomes" id="UP000183994"/>
    </source>
</evidence>
<accession>A0A1M6N937</accession>
<dbReference type="SUPFAM" id="SSF54637">
    <property type="entry name" value="Thioesterase/thiol ester dehydrase-isomerase"/>
    <property type="match status" value="1"/>
</dbReference>
<sequence length="164" mass="18315">MVGKVEVVVNEENKKVCRITSHRRTLSETDIVNFVNLIGLHEPPFIDMEFVQQTLPGLHNKRFAPAPLLISLGMGLIATRIMDVIDTLAQEENLGAFHGMVGLEAVVKYPAFPGDTLQVEVEAYVDRVTSKGKYLVNLKHVLKNQDGIPVTIFTEKVMFEPKES</sequence>
<gene>
    <name evidence="1" type="ORF">SAMN02745216_02553</name>
</gene>
<dbReference type="EMBL" id="FQZU01000014">
    <property type="protein sequence ID" value="SHJ92144.1"/>
    <property type="molecule type" value="Genomic_DNA"/>
</dbReference>
<keyword evidence="2" id="KW-1185">Reference proteome</keyword>
<reference evidence="2" key="1">
    <citation type="submission" date="2016-11" db="EMBL/GenBank/DDBJ databases">
        <authorList>
            <person name="Varghese N."/>
            <person name="Submissions S."/>
        </authorList>
    </citation>
    <scope>NUCLEOTIDE SEQUENCE [LARGE SCALE GENOMIC DNA]</scope>
    <source>
        <strain evidence="2">DSM 16219</strain>
    </source>
</reference>
<organism evidence="1 2">
    <name type="scientific">Desulfatibacillum alkenivorans DSM 16219</name>
    <dbReference type="NCBI Taxonomy" id="1121393"/>
    <lineage>
        <taxon>Bacteria</taxon>
        <taxon>Pseudomonadati</taxon>
        <taxon>Thermodesulfobacteriota</taxon>
        <taxon>Desulfobacteria</taxon>
        <taxon>Desulfobacterales</taxon>
        <taxon>Desulfatibacillaceae</taxon>
        <taxon>Desulfatibacillum</taxon>
    </lineage>
</organism>